<dbReference type="eggNOG" id="KOG1686">
    <property type="taxonomic scope" value="Eukaryota"/>
</dbReference>
<dbReference type="InParanoid" id="F0ZAJ2"/>
<dbReference type="AlphaFoldDB" id="F0ZAJ2"/>
<dbReference type="PANTHER" id="PTHR21349">
    <property type="entry name" value="50S RIBOSOMAL PROTEIN L21"/>
    <property type="match status" value="1"/>
</dbReference>
<reference evidence="6" key="1">
    <citation type="journal article" date="2011" name="Genome Biol.">
        <title>Comparative genomics of the social amoebae Dictyostelium discoideum and Dictyostelium purpureum.</title>
        <authorList>
            <consortium name="US DOE Joint Genome Institute (JGI-PGF)"/>
            <person name="Sucgang R."/>
            <person name="Kuo A."/>
            <person name="Tian X."/>
            <person name="Salerno W."/>
            <person name="Parikh A."/>
            <person name="Feasley C.L."/>
            <person name="Dalin E."/>
            <person name="Tu H."/>
            <person name="Huang E."/>
            <person name="Barry K."/>
            <person name="Lindquist E."/>
            <person name="Shapiro H."/>
            <person name="Bruce D."/>
            <person name="Schmutz J."/>
            <person name="Salamov A."/>
            <person name="Fey P."/>
            <person name="Gaudet P."/>
            <person name="Anjard C."/>
            <person name="Babu M.M."/>
            <person name="Basu S."/>
            <person name="Bushmanova Y."/>
            <person name="van der Wel H."/>
            <person name="Katoh-Kurasawa M."/>
            <person name="Dinh C."/>
            <person name="Coutinho P.M."/>
            <person name="Saito T."/>
            <person name="Elias M."/>
            <person name="Schaap P."/>
            <person name="Kay R.R."/>
            <person name="Henrissat B."/>
            <person name="Eichinger L."/>
            <person name="Rivero F."/>
            <person name="Putnam N.H."/>
            <person name="West C.M."/>
            <person name="Loomis W.F."/>
            <person name="Chisholm R.L."/>
            <person name="Shaulsky G."/>
            <person name="Strassmann J.E."/>
            <person name="Queller D.C."/>
            <person name="Kuspa A."/>
            <person name="Grigoriev I.V."/>
        </authorList>
    </citation>
    <scope>NUCLEOTIDE SEQUENCE [LARGE SCALE GENOMIC DNA]</scope>
    <source>
        <strain evidence="6">QSDP1</strain>
    </source>
</reference>
<dbReference type="InterPro" id="IPR028909">
    <property type="entry name" value="bL21-like"/>
</dbReference>
<dbReference type="STRING" id="5786.F0ZAJ2"/>
<keyword evidence="3" id="KW-0687">Ribonucleoprotein</keyword>
<evidence type="ECO:0000313" key="6">
    <source>
        <dbReference type="Proteomes" id="UP000001064"/>
    </source>
</evidence>
<dbReference type="FunCoup" id="F0ZAJ2">
    <property type="interactions" value="142"/>
</dbReference>
<dbReference type="OrthoDB" id="5994at2759"/>
<dbReference type="GO" id="GO:0003735">
    <property type="term" value="F:structural constituent of ribosome"/>
    <property type="evidence" value="ECO:0000318"/>
    <property type="project" value="GO_Central"/>
</dbReference>
<keyword evidence="2" id="KW-0689">Ribosomal protein</keyword>
<dbReference type="GeneID" id="10506057"/>
<dbReference type="InterPro" id="IPR001787">
    <property type="entry name" value="Ribosomal_bL21"/>
</dbReference>
<dbReference type="Proteomes" id="UP000001064">
    <property type="component" value="Unassembled WGS sequence"/>
</dbReference>
<sequence>MNRITTNFLKSSSQLSKSTPKAHFSTISTPITQLPSSLVSEEEYNKKNNFTPIDNSFAVVHISGKQFKVIKGDVIMTDRLNINVGEHIVLDKVLLVGTKESTMIGKPLVESVKVHAYVEEQPKAEHVIIFKHKPRKNYKRTTGYQALATHIRIGDIIQSNN</sequence>
<dbReference type="OMA" id="DYFAVVK"/>
<dbReference type="NCBIfam" id="TIGR00061">
    <property type="entry name" value="L21"/>
    <property type="match status" value="1"/>
</dbReference>
<dbReference type="GO" id="GO:0005762">
    <property type="term" value="C:mitochondrial large ribosomal subunit"/>
    <property type="evidence" value="ECO:0000318"/>
    <property type="project" value="GO_Central"/>
</dbReference>
<dbReference type="InterPro" id="IPR036164">
    <property type="entry name" value="bL21-like_sf"/>
</dbReference>
<keyword evidence="6" id="KW-1185">Reference proteome</keyword>
<dbReference type="Pfam" id="PF00829">
    <property type="entry name" value="Ribosomal_L21p"/>
    <property type="match status" value="1"/>
</dbReference>
<evidence type="ECO:0000256" key="4">
    <source>
        <dbReference type="ARBA" id="ARBA00044129"/>
    </source>
</evidence>
<evidence type="ECO:0000313" key="5">
    <source>
        <dbReference type="EMBL" id="EGC39083.1"/>
    </source>
</evidence>
<dbReference type="PANTHER" id="PTHR21349:SF0">
    <property type="entry name" value="LARGE RIBOSOMAL SUBUNIT PROTEIN BL21M"/>
    <property type="match status" value="1"/>
</dbReference>
<dbReference type="GO" id="GO:0006412">
    <property type="term" value="P:translation"/>
    <property type="evidence" value="ECO:0007669"/>
    <property type="project" value="InterPro"/>
</dbReference>
<evidence type="ECO:0000256" key="3">
    <source>
        <dbReference type="ARBA" id="ARBA00023274"/>
    </source>
</evidence>
<evidence type="ECO:0000256" key="1">
    <source>
        <dbReference type="ARBA" id="ARBA00008563"/>
    </source>
</evidence>
<dbReference type="SUPFAM" id="SSF141091">
    <property type="entry name" value="L21p-like"/>
    <property type="match status" value="1"/>
</dbReference>
<dbReference type="VEuPathDB" id="AmoebaDB:DICPUDRAFT_27582"/>
<dbReference type="EMBL" id="GL870964">
    <property type="protein sequence ID" value="EGC39083.1"/>
    <property type="molecule type" value="Genomic_DNA"/>
</dbReference>
<gene>
    <name evidence="5" type="ORF">DICPUDRAFT_27582</name>
</gene>
<name>F0ZAJ2_DICPU</name>
<dbReference type="GO" id="GO:0003723">
    <property type="term" value="F:RNA binding"/>
    <property type="evidence" value="ECO:0007669"/>
    <property type="project" value="InterPro"/>
</dbReference>
<evidence type="ECO:0000256" key="2">
    <source>
        <dbReference type="ARBA" id="ARBA00022980"/>
    </source>
</evidence>
<proteinExistence type="inferred from homology"/>
<dbReference type="KEGG" id="dpp:DICPUDRAFT_27582"/>
<accession>F0ZAJ2</accession>
<dbReference type="HAMAP" id="MF_01363">
    <property type="entry name" value="Ribosomal_bL21"/>
    <property type="match status" value="1"/>
</dbReference>
<comment type="similarity">
    <text evidence="1">Belongs to the bacterial ribosomal protein bL21 family.</text>
</comment>
<organism evidence="5 6">
    <name type="scientific">Dictyostelium purpureum</name>
    <name type="common">Slime mold</name>
    <dbReference type="NCBI Taxonomy" id="5786"/>
    <lineage>
        <taxon>Eukaryota</taxon>
        <taxon>Amoebozoa</taxon>
        <taxon>Evosea</taxon>
        <taxon>Eumycetozoa</taxon>
        <taxon>Dictyostelia</taxon>
        <taxon>Dictyosteliales</taxon>
        <taxon>Dictyosteliaceae</taxon>
        <taxon>Dictyostelium</taxon>
    </lineage>
</organism>
<protein>
    <recommendedName>
        <fullName evidence="4">Large ribosomal subunit protein bL21m</fullName>
    </recommendedName>
</protein>
<dbReference type="RefSeq" id="XP_003284433.1">
    <property type="nucleotide sequence ID" value="XM_003284385.1"/>
</dbReference>